<keyword evidence="3" id="KW-1185">Reference proteome</keyword>
<accession>A0AA95SMW4</accession>
<feature type="region of interest" description="Disordered" evidence="1">
    <location>
        <begin position="1"/>
        <end position="29"/>
    </location>
</feature>
<gene>
    <name evidence="2" type="ORF">PFX98_08960</name>
</gene>
<dbReference type="KEGG" id="pais:PFX98_08960"/>
<feature type="compositionally biased region" description="Polar residues" evidence="1">
    <location>
        <begin position="10"/>
        <end position="26"/>
    </location>
</feature>
<sequence>MTADSEAKKTQSITVNYSPGSPQPWSANPDPLTVKHKGVTLLFNLLAPAPWVLSTTKPIVISGDGASTEFGPVIRNSDSQASVLDNNTKKAYFKYTVYVTDPVSGKEEIYDPGINNDPD</sequence>
<dbReference type="AlphaFoldDB" id="A0AA95SMW4"/>
<dbReference type="RefSeq" id="WP_285234853.1">
    <property type="nucleotide sequence ID" value="NZ_CP116346.1"/>
</dbReference>
<dbReference type="Proteomes" id="UP001177769">
    <property type="component" value="Chromosome"/>
</dbReference>
<protein>
    <submittedName>
        <fullName evidence="2">Uncharacterized protein</fullName>
    </submittedName>
</protein>
<evidence type="ECO:0000313" key="3">
    <source>
        <dbReference type="Proteomes" id="UP001177769"/>
    </source>
</evidence>
<evidence type="ECO:0000256" key="1">
    <source>
        <dbReference type="SAM" id="MobiDB-lite"/>
    </source>
</evidence>
<organism evidence="2 3">
    <name type="scientific">Paucibacter sediminis</name>
    <dbReference type="NCBI Taxonomy" id="3019553"/>
    <lineage>
        <taxon>Bacteria</taxon>
        <taxon>Pseudomonadati</taxon>
        <taxon>Pseudomonadota</taxon>
        <taxon>Betaproteobacteria</taxon>
        <taxon>Burkholderiales</taxon>
        <taxon>Sphaerotilaceae</taxon>
        <taxon>Roseateles</taxon>
    </lineage>
</organism>
<reference evidence="2" key="1">
    <citation type="submission" date="2023-01" db="EMBL/GenBank/DDBJ databases">
        <title>Whole genome sequence of Paucibacter sp. S2-9 isolated from pond sediment.</title>
        <authorList>
            <person name="Jung J.Y."/>
        </authorList>
    </citation>
    <scope>NUCLEOTIDE SEQUENCE</scope>
    <source>
        <strain evidence="2">S2-9</strain>
    </source>
</reference>
<proteinExistence type="predicted"/>
<dbReference type="EMBL" id="CP116346">
    <property type="protein sequence ID" value="WIT13733.1"/>
    <property type="molecule type" value="Genomic_DNA"/>
</dbReference>
<evidence type="ECO:0000313" key="2">
    <source>
        <dbReference type="EMBL" id="WIT13733.1"/>
    </source>
</evidence>
<name>A0AA95SMW4_9BURK</name>